<dbReference type="Proteomes" id="UP000464378">
    <property type="component" value="Chromosome"/>
</dbReference>
<proteinExistence type="predicted"/>
<dbReference type="SUPFAM" id="SSF56801">
    <property type="entry name" value="Acetyl-CoA synthetase-like"/>
    <property type="match status" value="1"/>
</dbReference>
<dbReference type="AlphaFoldDB" id="A0A6C2YHR3"/>
<keyword evidence="3" id="KW-0436">Ligase</keyword>
<dbReference type="KEGG" id="tim:GMBLW1_30030"/>
<dbReference type="EMBL" id="LR593887">
    <property type="protein sequence ID" value="VTR97332.1"/>
    <property type="molecule type" value="Genomic_DNA"/>
</dbReference>
<dbReference type="EMBL" id="LR586016">
    <property type="protein sequence ID" value="VIP00957.1"/>
    <property type="molecule type" value="Genomic_DNA"/>
</dbReference>
<dbReference type="GO" id="GO:0005737">
    <property type="term" value="C:cytoplasm"/>
    <property type="evidence" value="ECO:0007669"/>
    <property type="project" value="TreeGrafter"/>
</dbReference>
<gene>
    <name evidence="3" type="ORF">GMBLW1_30030</name>
</gene>
<evidence type="ECO:0000259" key="2">
    <source>
        <dbReference type="Pfam" id="PF23572"/>
    </source>
</evidence>
<evidence type="ECO:0000313" key="3">
    <source>
        <dbReference type="EMBL" id="VIP00957.1"/>
    </source>
</evidence>
<dbReference type="InterPro" id="IPR004993">
    <property type="entry name" value="GH3"/>
</dbReference>
<dbReference type="InterPro" id="IPR055377">
    <property type="entry name" value="GH3_M"/>
</dbReference>
<feature type="domain" description="GH3 C-terminal" evidence="2">
    <location>
        <begin position="393"/>
        <end position="505"/>
    </location>
</feature>
<sequence length="520" mass="58847">MGVTSLLAGVADHRLTRRVADRAVNLAARKRMLTLDHLDLAATQERTLMSLIQRAKQTRFGIDHDFRRIRSIRDYQRRVPVRDYEAFWTGYWRDSYPTLAGTTWPEDAPYYALSSGTTSGTTKYIPVTRDMLNSNRKAAFTTFGLYRACFPQDETLTGLLFFFGGSTALNRLPNGSLSGDLSGIASREVSPIVRPYTFPPLEISLLTNWEEKIERLADLSANLPITAISGIPAWLIVLFDRLKQRTGKATLAEIWPTLRLVVHGGTKFDPYRELFEREIGSDQVKMIETYPCSEGFIATEDPRHQRLRIIPDHGIFFEFIPFEELGNPDAPRHTLANVDLNVNYAVVLTTCAGVFSYLVGDTVRFERRDIPLIQFTGRTKYFLSAFGEHLISEEVEKAVAEASAATGATSIDWHVGPIFPNDPSKPGYHRYFIEFKTPPKDLRQFAEVLDTTLSRINEDYQAHRVGDLTMLLPEIRIVPPGGFLEWMKSVGKLGGQHKLPRMDNSGKLTLQMTEFFATRN</sequence>
<organism evidence="3">
    <name type="scientific">Tuwongella immobilis</name>
    <dbReference type="NCBI Taxonomy" id="692036"/>
    <lineage>
        <taxon>Bacteria</taxon>
        <taxon>Pseudomonadati</taxon>
        <taxon>Planctomycetota</taxon>
        <taxon>Planctomycetia</taxon>
        <taxon>Gemmatales</taxon>
        <taxon>Gemmataceae</taxon>
        <taxon>Tuwongella</taxon>
    </lineage>
</organism>
<dbReference type="InParanoid" id="A0A6C2YHR3"/>
<evidence type="ECO:0000313" key="4">
    <source>
        <dbReference type="Proteomes" id="UP000464378"/>
    </source>
</evidence>
<accession>A0A6C2YHR3</accession>
<keyword evidence="4" id="KW-1185">Reference proteome</keyword>
<protein>
    <recommendedName>
        <fullName evidence="5">GH3 auxin-responsive promoter</fullName>
    </recommendedName>
</protein>
<dbReference type="InterPro" id="IPR055378">
    <property type="entry name" value="GH3_C"/>
</dbReference>
<dbReference type="Pfam" id="PF03321">
    <property type="entry name" value="GH3"/>
    <property type="match status" value="2"/>
</dbReference>
<dbReference type="Pfam" id="PF23572">
    <property type="entry name" value="GH3_C"/>
    <property type="match status" value="1"/>
</dbReference>
<name>A0A6C2YHR3_9BACT</name>
<dbReference type="PANTHER" id="PTHR31901">
    <property type="entry name" value="GH3 DOMAIN-CONTAINING PROTEIN"/>
    <property type="match status" value="1"/>
</dbReference>
<evidence type="ECO:0000259" key="1">
    <source>
        <dbReference type="Pfam" id="PF23571"/>
    </source>
</evidence>
<feature type="domain" description="GH3 middle" evidence="1">
    <location>
        <begin position="312"/>
        <end position="378"/>
    </location>
</feature>
<reference evidence="3" key="1">
    <citation type="submission" date="2019-04" db="EMBL/GenBank/DDBJ databases">
        <authorList>
            <consortium name="Science for Life Laboratories"/>
        </authorList>
    </citation>
    <scope>NUCLEOTIDE SEQUENCE</scope>
    <source>
        <strain evidence="3">MBLW1</strain>
    </source>
</reference>
<dbReference type="InterPro" id="IPR042099">
    <property type="entry name" value="ANL_N_sf"/>
</dbReference>
<dbReference type="Pfam" id="PF23571">
    <property type="entry name" value="GH3_M"/>
    <property type="match status" value="1"/>
</dbReference>
<dbReference type="GO" id="GO:0016881">
    <property type="term" value="F:acid-amino acid ligase activity"/>
    <property type="evidence" value="ECO:0007669"/>
    <property type="project" value="TreeGrafter"/>
</dbReference>
<dbReference type="PANTHER" id="PTHR31901:SF9">
    <property type="entry name" value="GH3 DOMAIN-CONTAINING PROTEIN"/>
    <property type="match status" value="1"/>
</dbReference>
<evidence type="ECO:0008006" key="5">
    <source>
        <dbReference type="Google" id="ProtNLM"/>
    </source>
</evidence>
<dbReference type="Gene3D" id="3.40.50.12780">
    <property type="entry name" value="N-terminal domain of ligase-like"/>
    <property type="match status" value="1"/>
</dbReference>